<evidence type="ECO:0000313" key="2">
    <source>
        <dbReference type="EMBL" id="MBD8033270.1"/>
    </source>
</evidence>
<dbReference type="EMBL" id="JACSPW010000007">
    <property type="protein sequence ID" value="MBD8033270.1"/>
    <property type="molecule type" value="Genomic_DNA"/>
</dbReference>
<name>A0ABR8XMV3_9BACL</name>
<keyword evidence="3" id="KW-1185">Reference proteome</keyword>
<dbReference type="RefSeq" id="WP_191703839.1">
    <property type="nucleotide sequence ID" value="NZ_JACSPW010000007.1"/>
</dbReference>
<protein>
    <submittedName>
        <fullName evidence="2">Uncharacterized protein</fullName>
    </submittedName>
</protein>
<reference evidence="2 3" key="1">
    <citation type="submission" date="2020-08" db="EMBL/GenBank/DDBJ databases">
        <title>A Genomic Blueprint of the Chicken Gut Microbiome.</title>
        <authorList>
            <person name="Gilroy R."/>
            <person name="Ravi A."/>
            <person name="Getino M."/>
            <person name="Pursley I."/>
            <person name="Horton D.L."/>
            <person name="Alikhan N.-F."/>
            <person name="Baker D."/>
            <person name="Gharbi K."/>
            <person name="Hall N."/>
            <person name="Watson M."/>
            <person name="Adriaenssens E.M."/>
            <person name="Foster-Nyarko E."/>
            <person name="Jarju S."/>
            <person name="Secka A."/>
            <person name="Antonio M."/>
            <person name="Oren A."/>
            <person name="Chaudhuri R."/>
            <person name="La Ragione R.M."/>
            <person name="Hildebrand F."/>
            <person name="Pallen M.J."/>
        </authorList>
    </citation>
    <scope>NUCLEOTIDE SEQUENCE [LARGE SCALE GENOMIC DNA]</scope>
    <source>
        <strain evidence="2 3">Sa1YVA6</strain>
    </source>
</reference>
<evidence type="ECO:0000256" key="1">
    <source>
        <dbReference type="SAM" id="Phobius"/>
    </source>
</evidence>
<organism evidence="2 3">
    <name type="scientific">Solibacillus merdavium</name>
    <dbReference type="NCBI Taxonomy" id="2762218"/>
    <lineage>
        <taxon>Bacteria</taxon>
        <taxon>Bacillati</taxon>
        <taxon>Bacillota</taxon>
        <taxon>Bacilli</taxon>
        <taxon>Bacillales</taxon>
        <taxon>Caryophanaceae</taxon>
        <taxon>Solibacillus</taxon>
    </lineage>
</organism>
<accession>A0ABR8XMV3</accession>
<evidence type="ECO:0000313" key="3">
    <source>
        <dbReference type="Proteomes" id="UP000600565"/>
    </source>
</evidence>
<gene>
    <name evidence="2" type="ORF">H9632_09330</name>
</gene>
<keyword evidence="1" id="KW-0472">Membrane</keyword>
<comment type="caution">
    <text evidence="2">The sequence shown here is derived from an EMBL/GenBank/DDBJ whole genome shotgun (WGS) entry which is preliminary data.</text>
</comment>
<keyword evidence="1" id="KW-0812">Transmembrane</keyword>
<dbReference type="Proteomes" id="UP000600565">
    <property type="component" value="Unassembled WGS sequence"/>
</dbReference>
<sequence>MENLFWPITLGVPAVVLVVAVVVIFWALGQKKNNKLWKNEEHEGIIK</sequence>
<keyword evidence="1" id="KW-1133">Transmembrane helix</keyword>
<proteinExistence type="predicted"/>
<feature type="transmembrane region" description="Helical" evidence="1">
    <location>
        <begin position="6"/>
        <end position="28"/>
    </location>
</feature>